<reference evidence="3 4" key="1">
    <citation type="submission" date="2016-10" db="EMBL/GenBank/DDBJ databases">
        <authorList>
            <person name="de Groot N.N."/>
        </authorList>
    </citation>
    <scope>NUCLEOTIDE SEQUENCE [LARGE SCALE GENOMIC DNA]</scope>
    <source>
        <strain evidence="3 4">Nm24</strain>
    </source>
</reference>
<dbReference type="InterPro" id="IPR025959">
    <property type="entry name" value="Winged_HTH_dom"/>
</dbReference>
<sequence length="102" mass="11933">MALSSVYKLLHRHNWRKLAPDKRHPQSDPVRRKTGKKLAEIRQNWAQDEPVRLMFQDGARFERINDVRRCRAPKPIRPLCQAMLTHEYAYAAVEAKAVSSIL</sequence>
<feature type="compositionally biased region" description="Basic and acidic residues" evidence="1">
    <location>
        <begin position="18"/>
        <end position="31"/>
    </location>
</feature>
<proteinExistence type="predicted"/>
<dbReference type="RefSeq" id="WP_371265328.1">
    <property type="nucleotide sequence ID" value="NZ_FPBL01000002.1"/>
</dbReference>
<dbReference type="AlphaFoldDB" id="A0A1I7G3I0"/>
<dbReference type="Pfam" id="PF13592">
    <property type="entry name" value="HTH_33"/>
    <property type="match status" value="1"/>
</dbReference>
<organism evidence="3 4">
    <name type="scientific">Nitrosomonas eutropha</name>
    <dbReference type="NCBI Taxonomy" id="916"/>
    <lineage>
        <taxon>Bacteria</taxon>
        <taxon>Pseudomonadati</taxon>
        <taxon>Pseudomonadota</taxon>
        <taxon>Betaproteobacteria</taxon>
        <taxon>Nitrosomonadales</taxon>
        <taxon>Nitrosomonadaceae</taxon>
        <taxon>Nitrosomonas</taxon>
    </lineage>
</organism>
<protein>
    <submittedName>
        <fullName evidence="3">Winged helix-turn helix</fullName>
    </submittedName>
</protein>
<evidence type="ECO:0000259" key="2">
    <source>
        <dbReference type="Pfam" id="PF13592"/>
    </source>
</evidence>
<gene>
    <name evidence="3" type="ORF">SAMN05216339_102174</name>
</gene>
<dbReference type="Proteomes" id="UP000183926">
    <property type="component" value="Unassembled WGS sequence"/>
</dbReference>
<feature type="domain" description="Winged helix-turn helix" evidence="2">
    <location>
        <begin position="3"/>
        <end position="30"/>
    </location>
</feature>
<feature type="region of interest" description="Disordered" evidence="1">
    <location>
        <begin position="18"/>
        <end position="38"/>
    </location>
</feature>
<evidence type="ECO:0000256" key="1">
    <source>
        <dbReference type="SAM" id="MobiDB-lite"/>
    </source>
</evidence>
<accession>A0A1I7G3I0</accession>
<dbReference type="EMBL" id="FPBL01000002">
    <property type="protein sequence ID" value="SFU42826.1"/>
    <property type="molecule type" value="Genomic_DNA"/>
</dbReference>
<evidence type="ECO:0000313" key="3">
    <source>
        <dbReference type="EMBL" id="SFU42826.1"/>
    </source>
</evidence>
<name>A0A1I7G3I0_9PROT</name>
<evidence type="ECO:0000313" key="4">
    <source>
        <dbReference type="Proteomes" id="UP000183926"/>
    </source>
</evidence>